<comment type="caution">
    <text evidence="11">The sequence shown here is derived from an EMBL/GenBank/DDBJ whole genome shotgun (WGS) entry which is preliminary data.</text>
</comment>
<accession>A0A934VAC5</accession>
<dbReference type="InterPro" id="IPR034904">
    <property type="entry name" value="FSCA_dom_sf"/>
</dbReference>
<evidence type="ECO:0000256" key="8">
    <source>
        <dbReference type="HAMAP-Rule" id="MF_02040"/>
    </source>
</evidence>
<keyword evidence="12" id="KW-1185">Reference proteome</keyword>
<dbReference type="PANTHER" id="PTHR42961">
    <property type="entry name" value="IRON-SULFUR PROTEIN NUBPL"/>
    <property type="match status" value="1"/>
</dbReference>
<comment type="similarity">
    <text evidence="1">In the N-terminal section; belongs to the MIP18 family.</text>
</comment>
<keyword evidence="8" id="KW-0378">Hydrolase</keyword>
<dbReference type="Pfam" id="PF10609">
    <property type="entry name" value="ParA"/>
    <property type="match status" value="1"/>
</dbReference>
<dbReference type="GO" id="GO:0051539">
    <property type="term" value="F:4 iron, 4 sulfur cluster binding"/>
    <property type="evidence" value="ECO:0007669"/>
    <property type="project" value="TreeGrafter"/>
</dbReference>
<proteinExistence type="inferred from homology"/>
<protein>
    <recommendedName>
        <fullName evidence="8">Iron-sulfur cluster carrier protein</fullName>
    </recommendedName>
</protein>
<reference evidence="11" key="1">
    <citation type="submission" date="2021-01" db="EMBL/GenBank/DDBJ databases">
        <title>Modified the classification status of verrucomicrobia.</title>
        <authorList>
            <person name="Feng X."/>
        </authorList>
    </citation>
    <scope>NUCLEOTIDE SEQUENCE</scope>
    <source>
        <strain evidence="11">KCTC 22201</strain>
    </source>
</reference>
<dbReference type="RefSeq" id="WP_200276596.1">
    <property type="nucleotide sequence ID" value="NZ_JAENII010000002.1"/>
</dbReference>
<dbReference type="SUPFAM" id="SSF52540">
    <property type="entry name" value="P-loop containing nucleoside triphosphate hydrolases"/>
    <property type="match status" value="1"/>
</dbReference>
<dbReference type="Gene3D" id="3.30.300.130">
    <property type="entry name" value="Fe-S cluster assembly (FSCA)"/>
    <property type="match status" value="1"/>
</dbReference>
<dbReference type="Pfam" id="PF01883">
    <property type="entry name" value="FeS_assembly_P"/>
    <property type="match status" value="1"/>
</dbReference>
<dbReference type="InterPro" id="IPR033756">
    <property type="entry name" value="YlxH/NBP35"/>
</dbReference>
<dbReference type="Proteomes" id="UP000658278">
    <property type="component" value="Unassembled WGS sequence"/>
</dbReference>
<comment type="function">
    <text evidence="8">Binds and transfers iron-sulfur (Fe-S) clusters to target apoproteins. Can hydrolyze ATP.</text>
</comment>
<feature type="binding site" evidence="8">
    <location>
        <begin position="109"/>
        <end position="116"/>
    </location>
    <ligand>
        <name>ATP</name>
        <dbReference type="ChEBI" id="CHEBI:30616"/>
    </ligand>
</feature>
<evidence type="ECO:0000256" key="6">
    <source>
        <dbReference type="ARBA" id="ARBA00023004"/>
    </source>
</evidence>
<dbReference type="EMBL" id="JAENII010000002">
    <property type="protein sequence ID" value="MBK1826158.1"/>
    <property type="molecule type" value="Genomic_DNA"/>
</dbReference>
<evidence type="ECO:0000256" key="7">
    <source>
        <dbReference type="ARBA" id="ARBA00023014"/>
    </source>
</evidence>
<feature type="domain" description="MIP18 family-like" evidence="10">
    <location>
        <begin position="6"/>
        <end position="74"/>
    </location>
</feature>
<evidence type="ECO:0000313" key="11">
    <source>
        <dbReference type="EMBL" id="MBK1826158.1"/>
    </source>
</evidence>
<dbReference type="GO" id="GO:0005524">
    <property type="term" value="F:ATP binding"/>
    <property type="evidence" value="ECO:0007669"/>
    <property type="project" value="UniProtKB-UniRule"/>
</dbReference>
<keyword evidence="4 8" id="KW-0547">Nucleotide-binding</keyword>
<dbReference type="HAMAP" id="MF_02040">
    <property type="entry name" value="Mrp_NBP35"/>
    <property type="match status" value="1"/>
</dbReference>
<dbReference type="CDD" id="cd02037">
    <property type="entry name" value="Mrp_NBP35"/>
    <property type="match status" value="1"/>
</dbReference>
<sequence>MTADLIKQALSNVRYPGFSRDIVSFGLLKDIQISSGHTRVLIEVQTKDPDVPEKIFKDCHAALAEIPDLGEITVDIEIKDPPGQSAGPADTTGTSSIPGVKKIIAVGSGKGGVGKSTVAANLAVALAKTGAKVGLCDCDLYGPSVAMMFGSDERPMANDRDEIIPIEVDGIKLMSMGFLLEERSPVIVRGPMATRYTQQFLRQVEWGELDYLILDLPPGTGDIQLTIVQTVAVDGAVIVTTPQEVALIDARKAVSMFAKVNVRILGLIENMAWFECDHGTRYPIFGEGGGKREAEHLKVPLLAQIPIELPVRESGDQGRPIVGTPDAPSAAAEALRDAAQKIAGSLTS</sequence>
<dbReference type="InterPro" id="IPR019591">
    <property type="entry name" value="Mrp/NBP35_ATP-bd"/>
</dbReference>
<keyword evidence="6 8" id="KW-0408">Iron</keyword>
<keyword evidence="5 8" id="KW-0067">ATP-binding</keyword>
<evidence type="ECO:0000256" key="2">
    <source>
        <dbReference type="ARBA" id="ARBA00008205"/>
    </source>
</evidence>
<comment type="subunit">
    <text evidence="8">Homodimer.</text>
</comment>
<comment type="similarity">
    <text evidence="2">In the C-terminal section; belongs to the Mrp/NBP35 ATP-binding proteins family.</text>
</comment>
<organism evidence="11 12">
    <name type="scientific">Haloferula rosea</name>
    <dbReference type="NCBI Taxonomy" id="490093"/>
    <lineage>
        <taxon>Bacteria</taxon>
        <taxon>Pseudomonadati</taxon>
        <taxon>Verrucomicrobiota</taxon>
        <taxon>Verrucomicrobiia</taxon>
        <taxon>Verrucomicrobiales</taxon>
        <taxon>Verrucomicrobiaceae</taxon>
        <taxon>Haloferula</taxon>
    </lineage>
</organism>
<dbReference type="InterPro" id="IPR044304">
    <property type="entry name" value="NUBPL-like"/>
</dbReference>
<gene>
    <name evidence="11" type="ORF">JIN81_03950</name>
</gene>
<dbReference type="GO" id="GO:0140663">
    <property type="term" value="F:ATP-dependent FeS chaperone activity"/>
    <property type="evidence" value="ECO:0007669"/>
    <property type="project" value="InterPro"/>
</dbReference>
<evidence type="ECO:0000313" key="12">
    <source>
        <dbReference type="Proteomes" id="UP000658278"/>
    </source>
</evidence>
<name>A0A934VAC5_9BACT</name>
<evidence type="ECO:0000256" key="5">
    <source>
        <dbReference type="ARBA" id="ARBA00022840"/>
    </source>
</evidence>
<evidence type="ECO:0000256" key="4">
    <source>
        <dbReference type="ARBA" id="ARBA00022741"/>
    </source>
</evidence>
<dbReference type="FunFam" id="3.40.50.300:FF:001119">
    <property type="entry name" value="Iron-sulfur cluster carrier protein"/>
    <property type="match status" value="1"/>
</dbReference>
<keyword evidence="7 8" id="KW-0411">Iron-sulfur</keyword>
<feature type="region of interest" description="Disordered" evidence="9">
    <location>
        <begin position="314"/>
        <end position="334"/>
    </location>
</feature>
<dbReference type="GO" id="GO:0046872">
    <property type="term" value="F:metal ion binding"/>
    <property type="evidence" value="ECO:0007669"/>
    <property type="project" value="UniProtKB-KW"/>
</dbReference>
<evidence type="ECO:0000256" key="9">
    <source>
        <dbReference type="SAM" id="MobiDB-lite"/>
    </source>
</evidence>
<dbReference type="AlphaFoldDB" id="A0A934VAC5"/>
<dbReference type="SUPFAM" id="SSF117916">
    <property type="entry name" value="Fe-S cluster assembly (FSCA) domain-like"/>
    <property type="match status" value="1"/>
</dbReference>
<dbReference type="InterPro" id="IPR002744">
    <property type="entry name" value="MIP18-like"/>
</dbReference>
<dbReference type="GO" id="GO:0016226">
    <property type="term" value="P:iron-sulfur cluster assembly"/>
    <property type="evidence" value="ECO:0007669"/>
    <property type="project" value="InterPro"/>
</dbReference>
<evidence type="ECO:0000256" key="1">
    <source>
        <dbReference type="ARBA" id="ARBA00007352"/>
    </source>
</evidence>
<keyword evidence="3 8" id="KW-0479">Metal-binding</keyword>
<dbReference type="Gene3D" id="3.40.50.300">
    <property type="entry name" value="P-loop containing nucleotide triphosphate hydrolases"/>
    <property type="match status" value="1"/>
</dbReference>
<dbReference type="PANTHER" id="PTHR42961:SF2">
    <property type="entry name" value="IRON-SULFUR PROTEIN NUBPL"/>
    <property type="match status" value="1"/>
</dbReference>
<dbReference type="InterPro" id="IPR027417">
    <property type="entry name" value="P-loop_NTPase"/>
</dbReference>
<dbReference type="PROSITE" id="PS01215">
    <property type="entry name" value="MRP"/>
    <property type="match status" value="1"/>
</dbReference>
<dbReference type="GO" id="GO:0016887">
    <property type="term" value="F:ATP hydrolysis activity"/>
    <property type="evidence" value="ECO:0007669"/>
    <property type="project" value="UniProtKB-UniRule"/>
</dbReference>
<comment type="similarity">
    <text evidence="8">Belongs to the Mrp/NBP35 ATP-binding proteins family.</text>
</comment>
<evidence type="ECO:0000259" key="10">
    <source>
        <dbReference type="Pfam" id="PF01883"/>
    </source>
</evidence>
<evidence type="ECO:0000256" key="3">
    <source>
        <dbReference type="ARBA" id="ARBA00022723"/>
    </source>
</evidence>
<dbReference type="InterPro" id="IPR000808">
    <property type="entry name" value="Mrp-like_CS"/>
</dbReference>